<dbReference type="PANTHER" id="PTHR47326">
    <property type="entry name" value="TRANSPOSABLE ELEMENT TC3 TRANSPOSASE-LIKE PROTEIN"/>
    <property type="match status" value="1"/>
</dbReference>
<organism evidence="1 2">
    <name type="scientific">Trichonephila clavipes</name>
    <name type="common">Golden silk orbweaver</name>
    <name type="synonym">Nephila clavipes</name>
    <dbReference type="NCBI Taxonomy" id="2585209"/>
    <lineage>
        <taxon>Eukaryota</taxon>
        <taxon>Metazoa</taxon>
        <taxon>Ecdysozoa</taxon>
        <taxon>Arthropoda</taxon>
        <taxon>Chelicerata</taxon>
        <taxon>Arachnida</taxon>
        <taxon>Araneae</taxon>
        <taxon>Araneomorphae</taxon>
        <taxon>Entelegynae</taxon>
        <taxon>Araneoidea</taxon>
        <taxon>Nephilidae</taxon>
        <taxon>Trichonephila</taxon>
    </lineage>
</organism>
<accession>A0A8X6VV01</accession>
<dbReference type="GO" id="GO:0003676">
    <property type="term" value="F:nucleic acid binding"/>
    <property type="evidence" value="ECO:0007669"/>
    <property type="project" value="InterPro"/>
</dbReference>
<proteinExistence type="predicted"/>
<protein>
    <submittedName>
        <fullName evidence="1">Uncharacterized protein</fullName>
    </submittedName>
</protein>
<gene>
    <name evidence="1" type="primary">NCL1_57459</name>
    <name evidence="1" type="ORF">TNCV_2182781</name>
</gene>
<dbReference type="Proteomes" id="UP000887159">
    <property type="component" value="Unassembled WGS sequence"/>
</dbReference>
<evidence type="ECO:0000313" key="2">
    <source>
        <dbReference type="Proteomes" id="UP000887159"/>
    </source>
</evidence>
<name>A0A8X6VV01_TRICX</name>
<dbReference type="AlphaFoldDB" id="A0A8X6VV01"/>
<dbReference type="Gene3D" id="3.30.420.10">
    <property type="entry name" value="Ribonuclease H-like superfamily/Ribonuclease H"/>
    <property type="match status" value="1"/>
</dbReference>
<dbReference type="PANTHER" id="PTHR47326:SF1">
    <property type="entry name" value="HTH PSQ-TYPE DOMAIN-CONTAINING PROTEIN"/>
    <property type="match status" value="1"/>
</dbReference>
<keyword evidence="2" id="KW-1185">Reference proteome</keyword>
<dbReference type="InterPro" id="IPR036397">
    <property type="entry name" value="RNaseH_sf"/>
</dbReference>
<evidence type="ECO:0000313" key="1">
    <source>
        <dbReference type="EMBL" id="GFY23017.1"/>
    </source>
</evidence>
<reference evidence="1" key="1">
    <citation type="submission" date="2020-08" db="EMBL/GenBank/DDBJ databases">
        <title>Multicomponent nature underlies the extraordinary mechanical properties of spider dragline silk.</title>
        <authorList>
            <person name="Kono N."/>
            <person name="Nakamura H."/>
            <person name="Mori M."/>
            <person name="Yoshida Y."/>
            <person name="Ohtoshi R."/>
            <person name="Malay A.D."/>
            <person name="Moran D.A.P."/>
            <person name="Tomita M."/>
            <person name="Numata K."/>
            <person name="Arakawa K."/>
        </authorList>
    </citation>
    <scope>NUCLEOTIDE SEQUENCE</scope>
</reference>
<sequence>MKNTAKWYCCRDSVIEIRERWQDLMPLNFPFDGIHLIVQLPVVVIDVFPYLVPHLQRKLTEDVLGYALAHPENSVRDISKACFYSKLTLWNMLHTHGAYPYRLVLTQELMLGDQERRFDFCNFVLNTLDEDPDFLNEVLWSDECQFSRQGIITTHNKYYWSLENPHLLRPNRHQVRWSVNVLCGIWKSTLNGPMYFHGPLTSESYMEILSGP</sequence>
<comment type="caution">
    <text evidence="1">The sequence shown here is derived from an EMBL/GenBank/DDBJ whole genome shotgun (WGS) entry which is preliminary data.</text>
</comment>
<dbReference type="EMBL" id="BMAU01021361">
    <property type="protein sequence ID" value="GFY23017.1"/>
    <property type="molecule type" value="Genomic_DNA"/>
</dbReference>